<dbReference type="SUPFAM" id="SSF53474">
    <property type="entry name" value="alpha/beta-Hydrolases"/>
    <property type="match status" value="1"/>
</dbReference>
<comment type="caution">
    <text evidence="1">The sequence shown here is derived from an EMBL/GenBank/DDBJ whole genome shotgun (WGS) entry which is preliminary data.</text>
</comment>
<keyword evidence="2" id="KW-1185">Reference proteome</keyword>
<reference evidence="1 2" key="1">
    <citation type="journal article" date="2019" name="Int. J. Syst. Evol. Microbiol.">
        <title>The Global Catalogue of Microorganisms (GCM) 10K type strain sequencing project: providing services to taxonomists for standard genome sequencing and annotation.</title>
        <authorList>
            <consortium name="The Broad Institute Genomics Platform"/>
            <consortium name="The Broad Institute Genome Sequencing Center for Infectious Disease"/>
            <person name="Wu L."/>
            <person name="Ma J."/>
        </authorList>
    </citation>
    <scope>NUCLEOTIDE SEQUENCE [LARGE SCALE GENOMIC DNA]</scope>
    <source>
        <strain evidence="1 2">JCM 1417</strain>
    </source>
</reference>
<dbReference type="InterPro" id="IPR029058">
    <property type="entry name" value="AB_hydrolase_fold"/>
</dbReference>
<protein>
    <recommendedName>
        <fullName evidence="3">Enterochelin esterase</fullName>
    </recommendedName>
</protein>
<dbReference type="Proteomes" id="UP001501047">
    <property type="component" value="Unassembled WGS sequence"/>
</dbReference>
<accession>A0ABN1KX43</accession>
<gene>
    <name evidence="1" type="ORF">GCM10008908_34510</name>
</gene>
<dbReference type="InterPro" id="IPR013783">
    <property type="entry name" value="Ig-like_fold"/>
</dbReference>
<dbReference type="SUPFAM" id="SSF81296">
    <property type="entry name" value="E set domains"/>
    <property type="match status" value="1"/>
</dbReference>
<dbReference type="PANTHER" id="PTHR48098">
    <property type="entry name" value="ENTEROCHELIN ESTERASE-RELATED"/>
    <property type="match status" value="1"/>
</dbReference>
<dbReference type="Gene3D" id="2.60.40.10">
    <property type="entry name" value="Immunoglobulins"/>
    <property type="match status" value="1"/>
</dbReference>
<name>A0ABN1KX43_CLOSU</name>
<dbReference type="EMBL" id="BAAACI010000008">
    <property type="protein sequence ID" value="GAA0778135.1"/>
    <property type="molecule type" value="Genomic_DNA"/>
</dbReference>
<organism evidence="1 2">
    <name type="scientific">Clostridium subterminale</name>
    <dbReference type="NCBI Taxonomy" id="1550"/>
    <lineage>
        <taxon>Bacteria</taxon>
        <taxon>Bacillati</taxon>
        <taxon>Bacillota</taxon>
        <taxon>Clostridia</taxon>
        <taxon>Eubacteriales</taxon>
        <taxon>Clostridiaceae</taxon>
        <taxon>Clostridium</taxon>
    </lineage>
</organism>
<dbReference type="Gene3D" id="3.40.50.1820">
    <property type="entry name" value="alpha/beta hydrolase"/>
    <property type="match status" value="1"/>
</dbReference>
<evidence type="ECO:0000313" key="1">
    <source>
        <dbReference type="EMBL" id="GAA0778135.1"/>
    </source>
</evidence>
<proteinExistence type="predicted"/>
<dbReference type="RefSeq" id="WP_343827779.1">
    <property type="nucleotide sequence ID" value="NZ_BAAACI010000008.1"/>
</dbReference>
<dbReference type="Pfam" id="PF00756">
    <property type="entry name" value="Esterase"/>
    <property type="match status" value="1"/>
</dbReference>
<sequence length="407" mass="47045">MKRTMLESSVIMKLKEKIELGNTEAVQVFWNNIEKGNAPLIENIDGDLENSLVTFVYKGNEDIENIVLILPIGRDNLVENKMERLLDTNIWYASYEINSKLRFQYSFSVNDSLDINCEKRWDNLEYDKLNKNKLVFKGENDEEDEVDSYVIMTNAEEEFWVKERSDIHKGIIHEHKFYSENVEGVRRVTIYTPYGYDEDDKPYRFLVLTDAEEYINILSARNVIDNVIADKKIEPIVVIFIGSIGMRDKELSCDDTFGDMIVKELLPWIRNNYNISSQADEAIIGGLSLGGLTASYLGLKHSEVFGNVLSQSGSYWYKPKDYDGYEPDCWISTKFKTIEKLPLKFYLNVGVLEHKEGMIGTNNILKDVLIEKGYDVYFEYFNSGHDYLSWGETLANGLISLIGETYY</sequence>
<dbReference type="InterPro" id="IPR014756">
    <property type="entry name" value="Ig_E-set"/>
</dbReference>
<dbReference type="InterPro" id="IPR000801">
    <property type="entry name" value="Esterase-like"/>
</dbReference>
<dbReference type="PANTHER" id="PTHR48098:SF3">
    <property type="entry name" value="IRON(III) ENTEROBACTIN ESTERASE"/>
    <property type="match status" value="1"/>
</dbReference>
<dbReference type="InterPro" id="IPR050583">
    <property type="entry name" value="Mycobacterial_A85_antigen"/>
</dbReference>
<evidence type="ECO:0000313" key="2">
    <source>
        <dbReference type="Proteomes" id="UP001501047"/>
    </source>
</evidence>
<evidence type="ECO:0008006" key="3">
    <source>
        <dbReference type="Google" id="ProtNLM"/>
    </source>
</evidence>